<evidence type="ECO:0000256" key="1">
    <source>
        <dbReference type="SAM" id="Coils"/>
    </source>
</evidence>
<dbReference type="PANTHER" id="PTHR38337">
    <property type="entry name" value="AGAP010540-PA"/>
    <property type="match status" value="1"/>
</dbReference>
<dbReference type="KEGG" id="lak:106174721"/>
<sequence>MASSSGESEPLVSVDEEKELVDYGAASQTPPPVRVVNSTYRGGYEYRKHRHHSDPDGGTVLEKIKQYMPAVHAQRGIFPPDNPTTVSLNKCKQQVLKPYLWILSLIGWRPIVLTYEGSKWVDAVNVVYFVCVMFFIFMGYVISFLACFRRDRGPPVVPVPNLGNETKHGNYSDCQHYMISQFIIPDILHEIAYFYAWYIIRIAKSEQLEMLMEKAFLQSEMQHTGLSQTRLVKTLRWFLWLGFLWLVLSFLDQVLHVISLYLSESDGGYLKVHFWVGDPGTDAGRGILMCLMVIGNTVLDCVYVAVVINYSVQCSLVIYLLQGLCQKIKEKIVDFEQAMKEVMDLEENLHILNRSMGTAVSILMFNFITLIILGFEGILTKESTDNWLSVTVTLLATCLWLSIMALPVAQACRVSAWCRTLRKSGHEVRSRPFVYSRTDREELDSFLMFTSTLDMRAKMFGIPVKASYVFGIVVLIALILLLLFQIGVFSVWL</sequence>
<dbReference type="InParanoid" id="A0A1S3JN93"/>
<reference evidence="4" key="1">
    <citation type="submission" date="2025-08" db="UniProtKB">
        <authorList>
            <consortium name="RefSeq"/>
        </authorList>
    </citation>
    <scope>IDENTIFICATION</scope>
    <source>
        <tissue evidence="4">Gonads</tissue>
    </source>
</reference>
<keyword evidence="1" id="KW-0175">Coiled coil</keyword>
<feature type="transmembrane region" description="Helical" evidence="2">
    <location>
        <begin position="468"/>
        <end position="492"/>
    </location>
</feature>
<evidence type="ECO:0000313" key="4">
    <source>
        <dbReference type="RefSeq" id="XP_013411847.1"/>
    </source>
</evidence>
<proteinExistence type="predicted"/>
<feature type="coiled-coil region" evidence="1">
    <location>
        <begin position="325"/>
        <end position="355"/>
    </location>
</feature>
<feature type="transmembrane region" description="Helical" evidence="2">
    <location>
        <begin position="237"/>
        <end position="262"/>
    </location>
</feature>
<dbReference type="Proteomes" id="UP000085678">
    <property type="component" value="Unplaced"/>
</dbReference>
<protein>
    <submittedName>
        <fullName evidence="4">Uncharacterized protein LOC106174721</fullName>
    </submittedName>
</protein>
<feature type="transmembrane region" description="Helical" evidence="2">
    <location>
        <begin position="387"/>
        <end position="409"/>
    </location>
</feature>
<evidence type="ECO:0000313" key="3">
    <source>
        <dbReference type="Proteomes" id="UP000085678"/>
    </source>
</evidence>
<keyword evidence="2" id="KW-0812">Transmembrane</keyword>
<accession>A0A1S3JN93</accession>
<dbReference type="AlphaFoldDB" id="A0A1S3JN93"/>
<dbReference type="GeneID" id="106174721"/>
<keyword evidence="3" id="KW-1185">Reference proteome</keyword>
<name>A0A1S3JN93_LINAN</name>
<organism evidence="3 4">
    <name type="scientific">Lingula anatina</name>
    <name type="common">Brachiopod</name>
    <name type="synonym">Lingula unguis</name>
    <dbReference type="NCBI Taxonomy" id="7574"/>
    <lineage>
        <taxon>Eukaryota</taxon>
        <taxon>Metazoa</taxon>
        <taxon>Spiralia</taxon>
        <taxon>Lophotrochozoa</taxon>
        <taxon>Brachiopoda</taxon>
        <taxon>Linguliformea</taxon>
        <taxon>Lingulata</taxon>
        <taxon>Lingulida</taxon>
        <taxon>Linguloidea</taxon>
        <taxon>Lingulidae</taxon>
        <taxon>Lingula</taxon>
    </lineage>
</organism>
<feature type="transmembrane region" description="Helical" evidence="2">
    <location>
        <begin position="127"/>
        <end position="148"/>
    </location>
</feature>
<gene>
    <name evidence="4" type="primary">LOC106174721</name>
</gene>
<keyword evidence="2" id="KW-1133">Transmembrane helix</keyword>
<evidence type="ECO:0000256" key="2">
    <source>
        <dbReference type="SAM" id="Phobius"/>
    </source>
</evidence>
<keyword evidence="2" id="KW-0472">Membrane</keyword>
<dbReference type="RefSeq" id="XP_013411847.1">
    <property type="nucleotide sequence ID" value="XM_013556393.1"/>
</dbReference>
<feature type="transmembrane region" description="Helical" evidence="2">
    <location>
        <begin position="356"/>
        <end position="375"/>
    </location>
</feature>
<dbReference type="PANTHER" id="PTHR38337:SF1">
    <property type="entry name" value="GUSTATORY RECEPTOR"/>
    <property type="match status" value="1"/>
</dbReference>
<dbReference type="OrthoDB" id="6020333at2759"/>